<feature type="chain" id="PRO_5040724798" evidence="1">
    <location>
        <begin position="22"/>
        <end position="123"/>
    </location>
</feature>
<reference evidence="3" key="1">
    <citation type="submission" date="2025-08" db="UniProtKB">
        <authorList>
            <consortium name="RefSeq"/>
        </authorList>
    </citation>
    <scope>IDENTIFICATION</scope>
    <source>
        <tissue evidence="3">Whole blood</tissue>
    </source>
</reference>
<dbReference type="RefSeq" id="XP_019285411.2">
    <property type="nucleotide sequence ID" value="XM_019429866.2"/>
</dbReference>
<keyword evidence="2" id="KW-1185">Reference proteome</keyword>
<keyword evidence="1" id="KW-0732">Signal</keyword>
<organism evidence="2 3">
    <name type="scientific">Panthera pardus</name>
    <name type="common">Leopard</name>
    <name type="synonym">Felis pardus</name>
    <dbReference type="NCBI Taxonomy" id="9691"/>
    <lineage>
        <taxon>Eukaryota</taxon>
        <taxon>Metazoa</taxon>
        <taxon>Chordata</taxon>
        <taxon>Craniata</taxon>
        <taxon>Vertebrata</taxon>
        <taxon>Euteleostomi</taxon>
        <taxon>Mammalia</taxon>
        <taxon>Eutheria</taxon>
        <taxon>Laurasiatheria</taxon>
        <taxon>Carnivora</taxon>
        <taxon>Feliformia</taxon>
        <taxon>Felidae</taxon>
        <taxon>Pantherinae</taxon>
        <taxon>Panthera</taxon>
    </lineage>
</organism>
<dbReference type="AlphaFoldDB" id="A0A9V1EP35"/>
<gene>
    <name evidence="3" type="primary">TMEM35B</name>
</gene>
<keyword evidence="3" id="KW-0472">Membrane</keyword>
<dbReference type="CTD" id="100506144"/>
<accession>A0A9V1EP35</accession>
<feature type="signal peptide" evidence="1">
    <location>
        <begin position="1"/>
        <end position="21"/>
    </location>
</feature>
<sequence length="123" mass="13364">MALGLAALRVLLGGFFALTGAAKLSGQISAPASEQMNQEPSLLYSIFHGLWTRTGPADVPRQLLLQRSDVFRLFWIPWPCVTIAATTATPPPRTCFPSLGLPSFSDLSHTSTFPPELSSLWHL</sequence>
<name>A0A9V1EP35_PANPR</name>
<dbReference type="GeneID" id="109255285"/>
<protein>
    <submittedName>
        <fullName evidence="3">Transmembrane protein 35B isoform X2</fullName>
    </submittedName>
</protein>
<dbReference type="Proteomes" id="UP001165780">
    <property type="component" value="Unplaced"/>
</dbReference>
<evidence type="ECO:0000313" key="3">
    <source>
        <dbReference type="RefSeq" id="XP_019285411.2"/>
    </source>
</evidence>
<evidence type="ECO:0000313" key="2">
    <source>
        <dbReference type="Proteomes" id="UP001165780"/>
    </source>
</evidence>
<proteinExistence type="predicted"/>
<evidence type="ECO:0000256" key="1">
    <source>
        <dbReference type="SAM" id="SignalP"/>
    </source>
</evidence>
<keyword evidence="3" id="KW-0812">Transmembrane</keyword>